<evidence type="ECO:0000256" key="8">
    <source>
        <dbReference type="SAM" id="MobiDB-lite"/>
    </source>
</evidence>
<dbReference type="InterPro" id="IPR014001">
    <property type="entry name" value="Helicase_ATP-bd"/>
</dbReference>
<dbReference type="Proteomes" id="UP000249464">
    <property type="component" value="Unassembled WGS sequence"/>
</dbReference>
<evidence type="ECO:0000256" key="1">
    <source>
        <dbReference type="ARBA" id="ARBA00005446"/>
    </source>
</evidence>
<dbReference type="GO" id="GO:0043138">
    <property type="term" value="F:3'-5' DNA helicase activity"/>
    <property type="evidence" value="ECO:0007669"/>
    <property type="project" value="UniProtKB-EC"/>
</dbReference>
<gene>
    <name evidence="11" type="primary">BQ5605_C011g06376</name>
    <name evidence="11" type="ORF">BQ5605_C011G06376</name>
</gene>
<evidence type="ECO:0000313" key="12">
    <source>
        <dbReference type="Proteomes" id="UP000249464"/>
    </source>
</evidence>
<feature type="domain" description="Helicase ATP-binding" evidence="9">
    <location>
        <begin position="80"/>
        <end position="259"/>
    </location>
</feature>
<dbReference type="SUPFAM" id="SSF52540">
    <property type="entry name" value="P-loop containing nucleoside triphosphate hydrolases"/>
    <property type="match status" value="1"/>
</dbReference>
<feature type="domain" description="Helicase C-terminal" evidence="10">
    <location>
        <begin position="289"/>
        <end position="455"/>
    </location>
</feature>
<evidence type="ECO:0000256" key="6">
    <source>
        <dbReference type="ARBA" id="ARBA00034617"/>
    </source>
</evidence>
<dbReference type="EMBL" id="FQNC01000011">
    <property type="protein sequence ID" value="SGY12064.1"/>
    <property type="molecule type" value="Genomic_DNA"/>
</dbReference>
<dbReference type="PROSITE" id="PS51194">
    <property type="entry name" value="HELICASE_CTER"/>
    <property type="match status" value="1"/>
</dbReference>
<evidence type="ECO:0000256" key="2">
    <source>
        <dbReference type="ARBA" id="ARBA00022741"/>
    </source>
</evidence>
<keyword evidence="4" id="KW-0238">DNA-binding</keyword>
<dbReference type="EC" id="5.6.2.4" evidence="7"/>
<evidence type="ECO:0000256" key="7">
    <source>
        <dbReference type="ARBA" id="ARBA00034808"/>
    </source>
</evidence>
<keyword evidence="12" id="KW-1185">Reference proteome</keyword>
<feature type="region of interest" description="Disordered" evidence="8">
    <location>
        <begin position="418"/>
        <end position="441"/>
    </location>
</feature>
<dbReference type="STRING" id="796604.A0A2X0LNV8"/>
<dbReference type="GO" id="GO:0009378">
    <property type="term" value="F:four-way junction helicase activity"/>
    <property type="evidence" value="ECO:0007669"/>
    <property type="project" value="TreeGrafter"/>
</dbReference>
<dbReference type="InterPro" id="IPR027417">
    <property type="entry name" value="P-loop_NTPase"/>
</dbReference>
<feature type="region of interest" description="Disordered" evidence="8">
    <location>
        <begin position="548"/>
        <end position="588"/>
    </location>
</feature>
<dbReference type="InterPro" id="IPR011545">
    <property type="entry name" value="DEAD/DEAH_box_helicase_dom"/>
</dbReference>
<evidence type="ECO:0000256" key="4">
    <source>
        <dbReference type="ARBA" id="ARBA00023125"/>
    </source>
</evidence>
<organism evidence="11 12">
    <name type="scientific">Microbotryum silenes-dioicae</name>
    <dbReference type="NCBI Taxonomy" id="796604"/>
    <lineage>
        <taxon>Eukaryota</taxon>
        <taxon>Fungi</taxon>
        <taxon>Dikarya</taxon>
        <taxon>Basidiomycota</taxon>
        <taxon>Pucciniomycotina</taxon>
        <taxon>Microbotryomycetes</taxon>
        <taxon>Microbotryales</taxon>
        <taxon>Microbotryaceae</taxon>
        <taxon>Microbotryum</taxon>
    </lineage>
</organism>
<dbReference type="PROSITE" id="PS51192">
    <property type="entry name" value="HELICASE_ATP_BIND_1"/>
    <property type="match status" value="1"/>
</dbReference>
<evidence type="ECO:0000256" key="3">
    <source>
        <dbReference type="ARBA" id="ARBA00022840"/>
    </source>
</evidence>
<protein>
    <recommendedName>
        <fullName evidence="7">DNA 3'-5' helicase</fullName>
        <ecNumber evidence="7">5.6.2.4</ecNumber>
    </recommendedName>
</protein>
<dbReference type="GO" id="GO:0000724">
    <property type="term" value="P:double-strand break repair via homologous recombination"/>
    <property type="evidence" value="ECO:0007669"/>
    <property type="project" value="TreeGrafter"/>
</dbReference>
<dbReference type="GO" id="GO:0005694">
    <property type="term" value="C:chromosome"/>
    <property type="evidence" value="ECO:0007669"/>
    <property type="project" value="TreeGrafter"/>
</dbReference>
<comment type="catalytic activity">
    <reaction evidence="6">
        <text>Couples ATP hydrolysis with the unwinding of duplex DNA by translocating in the 3'-5' direction.</text>
        <dbReference type="EC" id="5.6.2.4"/>
    </reaction>
</comment>
<name>A0A2X0LNV8_9BASI</name>
<accession>A0A2X0LNV8</accession>
<dbReference type="AlphaFoldDB" id="A0A2X0LNV8"/>
<dbReference type="PANTHER" id="PTHR13710">
    <property type="entry name" value="DNA HELICASE RECQ FAMILY MEMBER"/>
    <property type="match status" value="1"/>
</dbReference>
<feature type="compositionally biased region" description="Polar residues" evidence="8">
    <location>
        <begin position="550"/>
        <end position="559"/>
    </location>
</feature>
<comment type="similarity">
    <text evidence="1">Belongs to the helicase family. RecQ subfamily.</text>
</comment>
<dbReference type="Gene3D" id="3.40.50.300">
    <property type="entry name" value="P-loop containing nucleotide triphosphate hydrolases"/>
    <property type="match status" value="2"/>
</dbReference>
<feature type="region of interest" description="Disordered" evidence="8">
    <location>
        <begin position="731"/>
        <end position="763"/>
    </location>
</feature>
<dbReference type="SMART" id="SM00487">
    <property type="entry name" value="DEXDc"/>
    <property type="match status" value="1"/>
</dbReference>
<dbReference type="CDD" id="cd18785">
    <property type="entry name" value="SF2_C"/>
    <property type="match status" value="1"/>
</dbReference>
<feature type="compositionally biased region" description="Acidic residues" evidence="8">
    <location>
        <begin position="560"/>
        <end position="569"/>
    </location>
</feature>
<reference evidence="11 12" key="1">
    <citation type="submission" date="2016-11" db="EMBL/GenBank/DDBJ databases">
        <authorList>
            <person name="Jaros S."/>
            <person name="Januszkiewicz K."/>
            <person name="Wedrychowicz H."/>
        </authorList>
    </citation>
    <scope>NUCLEOTIDE SEQUENCE [LARGE SCALE GENOMIC DNA]</scope>
</reference>
<evidence type="ECO:0000259" key="9">
    <source>
        <dbReference type="PROSITE" id="PS51192"/>
    </source>
</evidence>
<dbReference type="Pfam" id="PF00270">
    <property type="entry name" value="DEAD"/>
    <property type="match status" value="1"/>
</dbReference>
<keyword evidence="3" id="KW-0067">ATP-binding</keyword>
<dbReference type="GO" id="GO:0005524">
    <property type="term" value="F:ATP binding"/>
    <property type="evidence" value="ECO:0007669"/>
    <property type="project" value="UniProtKB-KW"/>
</dbReference>
<dbReference type="SMART" id="SM00490">
    <property type="entry name" value="HELICc"/>
    <property type="match status" value="1"/>
</dbReference>
<evidence type="ECO:0000259" key="10">
    <source>
        <dbReference type="PROSITE" id="PS51194"/>
    </source>
</evidence>
<dbReference type="GO" id="GO:0005737">
    <property type="term" value="C:cytoplasm"/>
    <property type="evidence" value="ECO:0007669"/>
    <property type="project" value="TreeGrafter"/>
</dbReference>
<sequence>MSGVSLAISFKGQSYDPNHSTNPTTVLGHWRPRLTHEDRRDSSELRKKIKVILGESLDEDSTPRPVQIEAIAALFELDQFGSRDRYDAVFVTAPTGSGKSVIFEAMYLIYGRRAVTIVLSPLNALSNHQAANLNRQGKKAVVVSEETWRDGELYRQLDAPNHTISFILILISNESFRERVKLLVYDEAIKIAEWGLAGGADRAGSMSHTIEGSMAFRPVYGQVAERRLTLGCQTLFLTAGAPPHKIDRILKVSSLARSRTFFAKADLFRPNLRNILVEMKPRTKGAMGSIRDLLDKRPDPSTFPQSILYFNSRIETANALLALHEQFGLPITVDSPLARKFDAVRGELDKSEDIKDFEKGSFPFFSTTSALGLGIHWPGVRTVTQYGRTTVEDDIQRKGRGGRSGQRSIGITFLEPRKDARKKSAASNPEQDDTIPDEISTSGIHGDRLRLELLTENELSIRFFYESKACLHALAIVLYTQGELPLKADDPLIVAEMERQGNITGRSCQCSRCDPQGAKYIIEHLRYTTKESYHEFSSYDGATLEADKMSQPTQNSQVENAEDDLEDSADERTTQSVNRQTRGHNPWRMNSQQRDEFVKKLLLKYRQYTQGLNYGPTENLLWRFPPIIAQRVAKEIALLDSEDAFRLNDFTEPIPDMWKALFPVVREQRDFLIGQQNALKAEEVRKAEAREQKGIQQQWKKLVKAVLKRRREWKQERKQFMTQWKKVNAEVRQRGQESEKTGQEQARRKGGEVEAEQTIISLW</sequence>
<dbReference type="GO" id="GO:0003677">
    <property type="term" value="F:DNA binding"/>
    <property type="evidence" value="ECO:0007669"/>
    <property type="project" value="UniProtKB-KW"/>
</dbReference>
<feature type="compositionally biased region" description="Basic and acidic residues" evidence="8">
    <location>
        <begin position="731"/>
        <end position="752"/>
    </location>
</feature>
<evidence type="ECO:0000256" key="5">
    <source>
        <dbReference type="ARBA" id="ARBA00023235"/>
    </source>
</evidence>
<dbReference type="PANTHER" id="PTHR13710:SF105">
    <property type="entry name" value="ATP-DEPENDENT DNA HELICASE Q1"/>
    <property type="match status" value="1"/>
</dbReference>
<dbReference type="Pfam" id="PF00271">
    <property type="entry name" value="Helicase_C"/>
    <property type="match status" value="1"/>
</dbReference>
<keyword evidence="2" id="KW-0547">Nucleotide-binding</keyword>
<keyword evidence="5" id="KW-0413">Isomerase</keyword>
<evidence type="ECO:0000313" key="11">
    <source>
        <dbReference type="EMBL" id="SGY12064.1"/>
    </source>
</evidence>
<proteinExistence type="inferred from homology"/>
<dbReference type="InterPro" id="IPR001650">
    <property type="entry name" value="Helicase_C-like"/>
</dbReference>